<dbReference type="PANTHER" id="PTHR48075">
    <property type="entry name" value="3-HYDROXYACYL-COA DEHYDROGENASE FAMILY PROTEIN"/>
    <property type="match status" value="1"/>
</dbReference>
<feature type="domain" description="3-hydroxyacyl-CoA dehydrogenase NAD binding" evidence="3">
    <location>
        <begin position="6"/>
        <end position="184"/>
    </location>
</feature>
<evidence type="ECO:0008006" key="5">
    <source>
        <dbReference type="Google" id="ProtNLM"/>
    </source>
</evidence>
<dbReference type="PANTHER" id="PTHR48075:SF5">
    <property type="entry name" value="3-HYDROXYBUTYRYL-COA DEHYDROGENASE"/>
    <property type="match status" value="1"/>
</dbReference>
<feature type="domain" description="3-hydroxyacyl-CoA dehydrogenase C-terminal" evidence="2">
    <location>
        <begin position="187"/>
        <end position="283"/>
    </location>
</feature>
<organism evidence="4">
    <name type="scientific">marine metagenome</name>
    <dbReference type="NCBI Taxonomy" id="408172"/>
    <lineage>
        <taxon>unclassified sequences</taxon>
        <taxon>metagenomes</taxon>
        <taxon>ecological metagenomes</taxon>
    </lineage>
</organism>
<dbReference type="InterPro" id="IPR013328">
    <property type="entry name" value="6PGD_dom2"/>
</dbReference>
<dbReference type="Gene3D" id="3.40.50.720">
    <property type="entry name" value="NAD(P)-binding Rossmann-like Domain"/>
    <property type="match status" value="1"/>
</dbReference>
<protein>
    <recommendedName>
        <fullName evidence="5">3-hydroxyacyl-CoA dehydrogenase NAD binding domain-containing protein</fullName>
    </recommendedName>
</protein>
<accession>A0A381SQ38</accession>
<dbReference type="InterPro" id="IPR006108">
    <property type="entry name" value="3HC_DH_C"/>
</dbReference>
<dbReference type="PIRSF" id="PIRSF000105">
    <property type="entry name" value="HCDH"/>
    <property type="match status" value="1"/>
</dbReference>
<evidence type="ECO:0000313" key="4">
    <source>
        <dbReference type="EMBL" id="SVA05428.1"/>
    </source>
</evidence>
<dbReference type="FunFam" id="3.40.50.720:FF:000009">
    <property type="entry name" value="Fatty oxidation complex, alpha subunit"/>
    <property type="match status" value="1"/>
</dbReference>
<dbReference type="Pfam" id="PF02737">
    <property type="entry name" value="3HCDH_N"/>
    <property type="match status" value="1"/>
</dbReference>
<gene>
    <name evidence="4" type="ORF">METZ01_LOCUS58282</name>
</gene>
<evidence type="ECO:0000256" key="1">
    <source>
        <dbReference type="ARBA" id="ARBA00023002"/>
    </source>
</evidence>
<dbReference type="InterPro" id="IPR006176">
    <property type="entry name" value="3-OHacyl-CoA_DH_NAD-bd"/>
</dbReference>
<dbReference type="GO" id="GO:0006635">
    <property type="term" value="P:fatty acid beta-oxidation"/>
    <property type="evidence" value="ECO:0007669"/>
    <property type="project" value="TreeGrafter"/>
</dbReference>
<dbReference type="InterPro" id="IPR008927">
    <property type="entry name" value="6-PGluconate_DH-like_C_sf"/>
</dbReference>
<dbReference type="SUPFAM" id="SSF48179">
    <property type="entry name" value="6-phosphogluconate dehydrogenase C-terminal domain-like"/>
    <property type="match status" value="1"/>
</dbReference>
<sequence>MSIERIGVVGAGTMGHGIGQIAAQAGYDTLLCEINTELLASALDTIRANLAKSVELGKMVDEEREAVLSRISTTIDLGEISTTAQLVIEAVPENLELKRDIFKAIESECQQGVTLATNTSSLSVGSIAAGLKDEGCLIGMHFFNPVHVMDLVEVIRHGRAREETVDLAVSVATRMGKTPIVVNDAPGFATSRLGVLLGLEAMRMLEQGVATVESIDTAMELGYRHPMGPLKLTDLVGLDVRLAIARYLHEELRSEAFRPPKILEHMVADGLLGKKSGRGFYEW</sequence>
<name>A0A381SQ38_9ZZZZ</name>
<dbReference type="SUPFAM" id="SSF51735">
    <property type="entry name" value="NAD(P)-binding Rossmann-fold domains"/>
    <property type="match status" value="1"/>
</dbReference>
<proteinExistence type="predicted"/>
<dbReference type="EMBL" id="UINC01003338">
    <property type="protein sequence ID" value="SVA05428.1"/>
    <property type="molecule type" value="Genomic_DNA"/>
</dbReference>
<dbReference type="AlphaFoldDB" id="A0A381SQ38"/>
<reference evidence="4" key="1">
    <citation type="submission" date="2018-05" db="EMBL/GenBank/DDBJ databases">
        <authorList>
            <person name="Lanie J.A."/>
            <person name="Ng W.-L."/>
            <person name="Kazmierczak K.M."/>
            <person name="Andrzejewski T.M."/>
            <person name="Davidsen T.M."/>
            <person name="Wayne K.J."/>
            <person name="Tettelin H."/>
            <person name="Glass J.I."/>
            <person name="Rusch D."/>
            <person name="Podicherti R."/>
            <person name="Tsui H.-C.T."/>
            <person name="Winkler M.E."/>
        </authorList>
    </citation>
    <scope>NUCLEOTIDE SEQUENCE</scope>
</reference>
<dbReference type="InterPro" id="IPR022694">
    <property type="entry name" value="3-OHacyl-CoA_DH"/>
</dbReference>
<evidence type="ECO:0000259" key="3">
    <source>
        <dbReference type="Pfam" id="PF02737"/>
    </source>
</evidence>
<keyword evidence="1" id="KW-0560">Oxidoreductase</keyword>
<evidence type="ECO:0000259" key="2">
    <source>
        <dbReference type="Pfam" id="PF00725"/>
    </source>
</evidence>
<dbReference type="InterPro" id="IPR036291">
    <property type="entry name" value="NAD(P)-bd_dom_sf"/>
</dbReference>
<dbReference type="Gene3D" id="1.10.1040.10">
    <property type="entry name" value="N-(1-d-carboxylethyl)-l-norvaline Dehydrogenase, domain 2"/>
    <property type="match status" value="1"/>
</dbReference>
<dbReference type="GO" id="GO:0008691">
    <property type="term" value="F:3-hydroxybutyryl-CoA dehydrogenase activity"/>
    <property type="evidence" value="ECO:0007669"/>
    <property type="project" value="TreeGrafter"/>
</dbReference>
<dbReference type="GO" id="GO:0070403">
    <property type="term" value="F:NAD+ binding"/>
    <property type="evidence" value="ECO:0007669"/>
    <property type="project" value="InterPro"/>
</dbReference>
<dbReference type="Pfam" id="PF00725">
    <property type="entry name" value="3HCDH"/>
    <property type="match status" value="1"/>
</dbReference>